<name>A0A239PBU5_9ACTN</name>
<keyword evidence="2" id="KW-1185">Reference proteome</keyword>
<proteinExistence type="predicted"/>
<dbReference type="EMBL" id="FZPH01000017">
    <property type="protein sequence ID" value="SNT64550.1"/>
    <property type="molecule type" value="Genomic_DNA"/>
</dbReference>
<evidence type="ECO:0000313" key="1">
    <source>
        <dbReference type="EMBL" id="SNT64550.1"/>
    </source>
</evidence>
<dbReference type="RefSeq" id="WP_179266474.1">
    <property type="nucleotide sequence ID" value="NZ_FZPH01000017.1"/>
</dbReference>
<dbReference type="AlphaFoldDB" id="A0A239PBU5"/>
<reference evidence="1 2" key="1">
    <citation type="submission" date="2017-06" db="EMBL/GenBank/DDBJ databases">
        <authorList>
            <person name="Kim H.J."/>
            <person name="Triplett B.A."/>
        </authorList>
    </citation>
    <scope>NUCLEOTIDE SEQUENCE [LARGE SCALE GENOMIC DNA]</scope>
    <source>
        <strain evidence="1 2">CGMCC 4.5593</strain>
    </source>
</reference>
<gene>
    <name evidence="1" type="ORF">SAMN05421812_11793</name>
</gene>
<protein>
    <submittedName>
        <fullName evidence="1">Uncharacterized protein</fullName>
    </submittedName>
</protein>
<accession>A0A239PBU5</accession>
<organism evidence="1 2">
    <name type="scientific">Asanoa hainanensis</name>
    <dbReference type="NCBI Taxonomy" id="560556"/>
    <lineage>
        <taxon>Bacteria</taxon>
        <taxon>Bacillati</taxon>
        <taxon>Actinomycetota</taxon>
        <taxon>Actinomycetes</taxon>
        <taxon>Micromonosporales</taxon>
        <taxon>Micromonosporaceae</taxon>
        <taxon>Asanoa</taxon>
    </lineage>
</organism>
<dbReference type="Proteomes" id="UP000198362">
    <property type="component" value="Unassembled WGS sequence"/>
</dbReference>
<evidence type="ECO:0000313" key="2">
    <source>
        <dbReference type="Proteomes" id="UP000198362"/>
    </source>
</evidence>
<sequence length="89" mass="9761">MDLDRVRPALEQVEPLLRAVAATGSTMLIKVDGERTNTTQIFTVVVSGGQANSVRVEDAQLVRAVRRALTSAALDLADSFQHDVDDRRR</sequence>